<feature type="non-terminal residue" evidence="2">
    <location>
        <position position="1"/>
    </location>
</feature>
<reference evidence="2 3" key="1">
    <citation type="submission" date="2016-03" db="EMBL/GenBank/DDBJ databases">
        <title>Choanephora cucurbitarum.</title>
        <authorList>
            <person name="Min B."/>
            <person name="Park H."/>
            <person name="Park J.-H."/>
            <person name="Shin H.-D."/>
            <person name="Choi I.-G."/>
        </authorList>
    </citation>
    <scope>NUCLEOTIDE SEQUENCE [LARGE SCALE GENOMIC DNA]</scope>
    <source>
        <strain evidence="2 3">KUS-F28377</strain>
    </source>
</reference>
<gene>
    <name evidence="2" type="ORF">A0J61_08186</name>
</gene>
<dbReference type="Proteomes" id="UP000093000">
    <property type="component" value="Unassembled WGS sequence"/>
</dbReference>
<evidence type="ECO:0000256" key="1">
    <source>
        <dbReference type="SAM" id="SignalP"/>
    </source>
</evidence>
<organism evidence="2 3">
    <name type="scientific">Choanephora cucurbitarum</name>
    <dbReference type="NCBI Taxonomy" id="101091"/>
    <lineage>
        <taxon>Eukaryota</taxon>
        <taxon>Fungi</taxon>
        <taxon>Fungi incertae sedis</taxon>
        <taxon>Mucoromycota</taxon>
        <taxon>Mucoromycotina</taxon>
        <taxon>Mucoromycetes</taxon>
        <taxon>Mucorales</taxon>
        <taxon>Mucorineae</taxon>
        <taxon>Choanephoraceae</taxon>
        <taxon>Choanephoroideae</taxon>
        <taxon>Choanephora</taxon>
    </lineage>
</organism>
<keyword evidence="1" id="KW-0732">Signal</keyword>
<dbReference type="InParanoid" id="A0A1C7N3W8"/>
<evidence type="ECO:0000313" key="3">
    <source>
        <dbReference type="Proteomes" id="UP000093000"/>
    </source>
</evidence>
<dbReference type="EMBL" id="LUGH01000608">
    <property type="protein sequence ID" value="OBZ83761.1"/>
    <property type="molecule type" value="Genomic_DNA"/>
</dbReference>
<dbReference type="OrthoDB" id="2433997at2759"/>
<feature type="signal peptide" evidence="1">
    <location>
        <begin position="1"/>
        <end position="25"/>
    </location>
</feature>
<name>A0A1C7N3W8_9FUNG</name>
<comment type="caution">
    <text evidence="2">The sequence shown here is derived from an EMBL/GenBank/DDBJ whole genome shotgun (WGS) entry which is preliminary data.</text>
</comment>
<sequence>FLHIMVALTFSKLAALSAFASLVSAAPFSNCNYFRVTSPTTYFTTTAGECQQVSFDYSGPQPAPIVSIDLHESGTDKFVSTLIQNVTAVGPATPFFNINLNGYNVTGDYYFLVNYGPGCDAIKTQNFHLLYNSNSPPAVCPQ</sequence>
<evidence type="ECO:0000313" key="2">
    <source>
        <dbReference type="EMBL" id="OBZ83761.1"/>
    </source>
</evidence>
<keyword evidence="3" id="KW-1185">Reference proteome</keyword>
<proteinExistence type="predicted"/>
<dbReference type="AlphaFoldDB" id="A0A1C7N3W8"/>
<accession>A0A1C7N3W8</accession>
<evidence type="ECO:0008006" key="4">
    <source>
        <dbReference type="Google" id="ProtNLM"/>
    </source>
</evidence>
<protein>
    <recommendedName>
        <fullName evidence="4">Secreted protein</fullName>
    </recommendedName>
</protein>
<feature type="chain" id="PRO_5008889472" description="Secreted protein" evidence="1">
    <location>
        <begin position="26"/>
        <end position="142"/>
    </location>
</feature>